<sequence>MGLNKHIREGFVGFVGLTALATPLASQEAGPWQLAPESDLSAMLDCFEAAGQTLISAHRGGPTPGLPENAIPTMDALLAAQPAIMEVDVGQSADGRLFLLHDDRLDRTTTGTGEAAAQSWAALSQLYLKDNWGWVTPYKIPTLVQALEWAKGRTVLQIDFKRSADVGKVVAEIRAAGMERSVILIAYSVEQAAALHRAAPEMLLSVSVDAPGDVAALKAAGIPEERMVAFTGTRLPRPELYRELDGQNIEVIFGTLGRPPRSIDAVIDRYGMDERYAELGKEGVDILATDRPREAAAALAEAGRLPKAGQCGVSRGG</sequence>
<dbReference type="PROSITE" id="PS51704">
    <property type="entry name" value="GP_PDE"/>
    <property type="match status" value="1"/>
</dbReference>
<dbReference type="GO" id="GO:0008889">
    <property type="term" value="F:glycerophosphodiester phosphodiesterase activity"/>
    <property type="evidence" value="ECO:0007669"/>
    <property type="project" value="UniProtKB-EC"/>
</dbReference>
<protein>
    <submittedName>
        <fullName evidence="2">Glycerophosphoryl diester phosphodiesterase</fullName>
        <ecNumber evidence="2">3.1.4.46</ecNumber>
    </submittedName>
</protein>
<dbReference type="Pfam" id="PF03009">
    <property type="entry name" value="GDPD"/>
    <property type="match status" value="1"/>
</dbReference>
<dbReference type="Gene3D" id="3.20.20.190">
    <property type="entry name" value="Phosphatidylinositol (PI) phosphodiesterase"/>
    <property type="match status" value="1"/>
</dbReference>
<proteinExistence type="predicted"/>
<dbReference type="CDD" id="cd08566">
    <property type="entry name" value="GDPD_AtGDE_like"/>
    <property type="match status" value="1"/>
</dbReference>
<feature type="domain" description="GP-PDE" evidence="1">
    <location>
        <begin position="53"/>
        <end position="299"/>
    </location>
</feature>
<dbReference type="InterPro" id="IPR030395">
    <property type="entry name" value="GP_PDE_dom"/>
</dbReference>
<keyword evidence="2" id="KW-0378">Hydrolase</keyword>
<dbReference type="EC" id="3.1.4.46" evidence="2"/>
<gene>
    <name evidence="2" type="ORF">FHS52_001805</name>
</gene>
<comment type="caution">
    <text evidence="2">The sequence shown here is derived from an EMBL/GenBank/DDBJ whole genome shotgun (WGS) entry which is preliminary data.</text>
</comment>
<reference evidence="2 3" key="1">
    <citation type="submission" date="2020-08" db="EMBL/GenBank/DDBJ databases">
        <title>Genomic Encyclopedia of Type Strains, Phase IV (KMG-IV): sequencing the most valuable type-strain genomes for metagenomic binning, comparative biology and taxonomic classification.</title>
        <authorList>
            <person name="Goeker M."/>
        </authorList>
    </citation>
    <scope>NUCLEOTIDE SEQUENCE [LARGE SCALE GENOMIC DNA]</scope>
    <source>
        <strain evidence="2 3">DSM 8510</strain>
    </source>
</reference>
<evidence type="ECO:0000259" key="1">
    <source>
        <dbReference type="PROSITE" id="PS51704"/>
    </source>
</evidence>
<dbReference type="InterPro" id="IPR017946">
    <property type="entry name" value="PLC-like_Pdiesterase_TIM-brl"/>
</dbReference>
<dbReference type="EMBL" id="JACICE010000002">
    <property type="protein sequence ID" value="MBB3775836.1"/>
    <property type="molecule type" value="Genomic_DNA"/>
</dbReference>
<organism evidence="2 3">
    <name type="scientific">Erythrobacter ramosus</name>
    <dbReference type="NCBI Taxonomy" id="35811"/>
    <lineage>
        <taxon>Bacteria</taxon>
        <taxon>Pseudomonadati</taxon>
        <taxon>Pseudomonadota</taxon>
        <taxon>Alphaproteobacteria</taxon>
        <taxon>Sphingomonadales</taxon>
        <taxon>Erythrobacteraceae</taxon>
        <taxon>Erythrobacter/Porphyrobacter group</taxon>
        <taxon>Erythrobacter</taxon>
    </lineage>
</organism>
<accession>A0ABR6HYU9</accession>
<dbReference type="PANTHER" id="PTHR46320:SF1">
    <property type="entry name" value="GLYCEROPHOSPHODIESTER PHOSPHODIESTERASE 1"/>
    <property type="match status" value="1"/>
</dbReference>
<evidence type="ECO:0000313" key="2">
    <source>
        <dbReference type="EMBL" id="MBB3775836.1"/>
    </source>
</evidence>
<dbReference type="PANTHER" id="PTHR46320">
    <property type="entry name" value="GLYCEROPHOSPHODIESTER PHOSPHODIESTERASE 1"/>
    <property type="match status" value="1"/>
</dbReference>
<dbReference type="Proteomes" id="UP000548685">
    <property type="component" value="Unassembled WGS sequence"/>
</dbReference>
<evidence type="ECO:0000313" key="3">
    <source>
        <dbReference type="Proteomes" id="UP000548685"/>
    </source>
</evidence>
<dbReference type="SUPFAM" id="SSF51695">
    <property type="entry name" value="PLC-like phosphodiesterases"/>
    <property type="match status" value="1"/>
</dbReference>
<name>A0ABR6HYU9_9SPHN</name>
<keyword evidence="3" id="KW-1185">Reference proteome</keyword>
<dbReference type="RefSeq" id="WP_183363603.1">
    <property type="nucleotide sequence ID" value="NZ_JACICE010000002.1"/>
</dbReference>